<dbReference type="InterPro" id="IPR057571">
    <property type="entry name" value="SDR_PhqE-like"/>
</dbReference>
<dbReference type="Proteomes" id="UP000277212">
    <property type="component" value="Unassembled WGS sequence"/>
</dbReference>
<dbReference type="PANTHER" id="PTHR43477:SF1">
    <property type="entry name" value="DIHYDROANTICAPSIN 7-DEHYDROGENASE"/>
    <property type="match status" value="1"/>
</dbReference>
<dbReference type="InterPro" id="IPR002347">
    <property type="entry name" value="SDR_fam"/>
</dbReference>
<dbReference type="CDD" id="cd05233">
    <property type="entry name" value="SDR_c"/>
    <property type="match status" value="1"/>
</dbReference>
<gene>
    <name evidence="4" type="ORF">CDV36_015907</name>
</gene>
<organism evidence="4 5">
    <name type="scientific">Fusarium kuroshium</name>
    <dbReference type="NCBI Taxonomy" id="2010991"/>
    <lineage>
        <taxon>Eukaryota</taxon>
        <taxon>Fungi</taxon>
        <taxon>Dikarya</taxon>
        <taxon>Ascomycota</taxon>
        <taxon>Pezizomycotina</taxon>
        <taxon>Sordariomycetes</taxon>
        <taxon>Hypocreomycetidae</taxon>
        <taxon>Hypocreales</taxon>
        <taxon>Nectriaceae</taxon>
        <taxon>Fusarium</taxon>
        <taxon>Fusarium solani species complex</taxon>
    </lineage>
</organism>
<sequence length="270" mass="28283">MADNTKFTSKLHGSRILVVGGSAGVGYAVAEASVEQGAAAIIISSSNSGRVESSVTRLRKSYPSKAERISGVACNLAQEDELETNIVALLDASTNNGAQKLDHIAYTAGDAPIPKALGDVDLKYIKGSFLVRSFAAMLLAKHASKYLAPGPGSSLTLTSGTASVRPNPNWPALTAVTSSVTGLATALALDLRPTRVNAVVLGVVNTETFQSYWADKTLEEKEKLVALTTAKTATGAIGKPEDVAEAYIYCMRDWNVTGTAIYTNSGQLLM</sequence>
<dbReference type="STRING" id="2010991.A0A3M2R5I9"/>
<comment type="caution">
    <text evidence="4">The sequence shown here is derived from an EMBL/GenBank/DDBJ whole genome shotgun (WGS) entry which is preliminary data.</text>
</comment>
<dbReference type="Gene3D" id="3.40.50.720">
    <property type="entry name" value="NAD(P)-binding Rossmann-like Domain"/>
    <property type="match status" value="1"/>
</dbReference>
<dbReference type="Pfam" id="PF23441">
    <property type="entry name" value="SDR"/>
    <property type="match status" value="1"/>
</dbReference>
<dbReference type="InterPro" id="IPR036291">
    <property type="entry name" value="NAD(P)-bd_dom_sf"/>
</dbReference>
<proteinExistence type="inferred from homology"/>
<reference evidence="4 5" key="1">
    <citation type="submission" date="2017-06" db="EMBL/GenBank/DDBJ databases">
        <title>Comparative genomic analysis of Ambrosia Fusariam Clade fungi.</title>
        <authorList>
            <person name="Stajich J.E."/>
            <person name="Carrillo J."/>
            <person name="Kijimoto T."/>
            <person name="Eskalen A."/>
            <person name="O'Donnell K."/>
            <person name="Kasson M."/>
        </authorList>
    </citation>
    <scope>NUCLEOTIDE SEQUENCE [LARGE SCALE GENOMIC DNA]</scope>
    <source>
        <strain evidence="4">UCR3666</strain>
    </source>
</reference>
<evidence type="ECO:0000313" key="4">
    <source>
        <dbReference type="EMBL" id="RMJ00543.1"/>
    </source>
</evidence>
<accession>A0A3M2R5I9</accession>
<name>A0A3M2R5I9_9HYPO</name>
<evidence type="ECO:0000256" key="2">
    <source>
        <dbReference type="ARBA" id="ARBA00022857"/>
    </source>
</evidence>
<dbReference type="OrthoDB" id="294295at2759"/>
<dbReference type="SUPFAM" id="SSF51735">
    <property type="entry name" value="NAD(P)-binding Rossmann-fold domains"/>
    <property type="match status" value="1"/>
</dbReference>
<keyword evidence="3" id="KW-0560">Oxidoreductase</keyword>
<evidence type="ECO:0000313" key="5">
    <source>
        <dbReference type="Proteomes" id="UP000277212"/>
    </source>
</evidence>
<dbReference type="PRINTS" id="PR00081">
    <property type="entry name" value="GDHRDH"/>
</dbReference>
<keyword evidence="2" id="KW-0521">NADP</keyword>
<dbReference type="PANTHER" id="PTHR43477">
    <property type="entry name" value="DIHYDROANTICAPSIN 7-DEHYDROGENASE"/>
    <property type="match status" value="1"/>
</dbReference>
<protein>
    <submittedName>
        <fullName evidence="4">Uncharacterized protein</fullName>
    </submittedName>
</protein>
<dbReference type="GO" id="GO:0016491">
    <property type="term" value="F:oxidoreductase activity"/>
    <property type="evidence" value="ECO:0007669"/>
    <property type="project" value="UniProtKB-KW"/>
</dbReference>
<comment type="similarity">
    <text evidence="1">Belongs to the short-chain dehydrogenases/reductases (SDR) family.</text>
</comment>
<evidence type="ECO:0000256" key="3">
    <source>
        <dbReference type="ARBA" id="ARBA00023002"/>
    </source>
</evidence>
<dbReference type="AlphaFoldDB" id="A0A3M2R5I9"/>
<evidence type="ECO:0000256" key="1">
    <source>
        <dbReference type="ARBA" id="ARBA00006484"/>
    </source>
</evidence>
<dbReference type="EMBL" id="NKUJ01000696">
    <property type="protein sequence ID" value="RMJ00543.1"/>
    <property type="molecule type" value="Genomic_DNA"/>
</dbReference>
<dbReference type="InterPro" id="IPR051122">
    <property type="entry name" value="SDR_DHRS6-like"/>
</dbReference>
<keyword evidence="5" id="KW-1185">Reference proteome</keyword>